<evidence type="ECO:0000313" key="4">
    <source>
        <dbReference type="Proteomes" id="UP000761574"/>
    </source>
</evidence>
<dbReference type="Proteomes" id="UP000761574">
    <property type="component" value="Unassembled WGS sequence"/>
</dbReference>
<dbReference type="RefSeq" id="WP_119978106.1">
    <property type="nucleotide sequence ID" value="NZ_BPFB01000014.1"/>
</dbReference>
<organism evidence="3 4">
    <name type="scientific">Shewanella algidipiscicola</name>
    <dbReference type="NCBI Taxonomy" id="614070"/>
    <lineage>
        <taxon>Bacteria</taxon>
        <taxon>Pseudomonadati</taxon>
        <taxon>Pseudomonadota</taxon>
        <taxon>Gammaproteobacteria</taxon>
        <taxon>Alteromonadales</taxon>
        <taxon>Shewanellaceae</taxon>
        <taxon>Shewanella</taxon>
    </lineage>
</organism>
<evidence type="ECO:0000256" key="1">
    <source>
        <dbReference type="SAM" id="Coils"/>
    </source>
</evidence>
<evidence type="ECO:0000313" key="3">
    <source>
        <dbReference type="EMBL" id="GIU46002.1"/>
    </source>
</evidence>
<feature type="signal peptide" evidence="2">
    <location>
        <begin position="1"/>
        <end position="21"/>
    </location>
</feature>
<keyword evidence="2" id="KW-0732">Signal</keyword>
<proteinExistence type="predicted"/>
<gene>
    <name evidence="3" type="ORF">TUM4630_15450</name>
</gene>
<accession>A0ABQ4PEL6</accession>
<name>A0ABQ4PEL6_9GAMM</name>
<sequence>MQKSIIAALLLASCSGSVVHALPSGAQSFAPALAQINNSTPPFQAWLPELLQQFNQLPQIKAQQAKLKQAELMMLAADNAVYNPALDVSYEDGVDQTYGIGISQTLDWGDKRGAATRTAMLQAEILRSDVALSRSQALAELLLAIVEQRRQGKILHFQMQQLDAAQRQLTIAKQQLQAGLLSQAEHQLIQLELASRAAEHAMVEQEAIAADAKVLMLMGTASVAFNDFITALSVDDSRYVIRSEVTPELPALKGAYQQVLLAKWATEQVKADTAADPTISFGAEREGDDNKFTLGLSVPLHLRNNYRDTHAVASSEVAVAEQNYLAQVRVISQQQQLFQLSFPRLQQRYEQWRQLVLSSSAGIADALGQQWQAGDISTSDYLQSQRQLASSYLAGLSLESALYQAWLDWMGASGQLEHYLTAQLSLPAHAKASK</sequence>
<keyword evidence="1" id="KW-0175">Coiled coil</keyword>
<evidence type="ECO:0000256" key="2">
    <source>
        <dbReference type="SAM" id="SignalP"/>
    </source>
</evidence>
<dbReference type="SUPFAM" id="SSF56954">
    <property type="entry name" value="Outer membrane efflux proteins (OEP)"/>
    <property type="match status" value="1"/>
</dbReference>
<protein>
    <submittedName>
        <fullName evidence="3">Transporter</fullName>
    </submittedName>
</protein>
<keyword evidence="4" id="KW-1185">Reference proteome</keyword>
<reference evidence="3 4" key="1">
    <citation type="submission" date="2021-05" db="EMBL/GenBank/DDBJ databases">
        <title>Molecular characterization for Shewanella algae harboring chromosomal blaOXA-55-like strains isolated from clinical and environment sample.</title>
        <authorList>
            <person name="Ohama Y."/>
            <person name="Aoki K."/>
            <person name="Harada S."/>
            <person name="Moriya K."/>
            <person name="Ishii Y."/>
            <person name="Tateda K."/>
        </authorList>
    </citation>
    <scope>NUCLEOTIDE SEQUENCE [LARGE SCALE GENOMIC DNA]</scope>
    <source>
        <strain evidence="3 4">LMG 23746</strain>
    </source>
</reference>
<comment type="caution">
    <text evidence="3">The sequence shown here is derived from an EMBL/GenBank/DDBJ whole genome shotgun (WGS) entry which is preliminary data.</text>
</comment>
<feature type="coiled-coil region" evidence="1">
    <location>
        <begin position="155"/>
        <end position="201"/>
    </location>
</feature>
<feature type="chain" id="PRO_5045675654" evidence="2">
    <location>
        <begin position="22"/>
        <end position="434"/>
    </location>
</feature>
<dbReference type="EMBL" id="BPFB01000014">
    <property type="protein sequence ID" value="GIU46002.1"/>
    <property type="molecule type" value="Genomic_DNA"/>
</dbReference>
<dbReference type="Gene3D" id="1.20.1600.10">
    <property type="entry name" value="Outer membrane efflux proteins (OEP)"/>
    <property type="match status" value="1"/>
</dbReference>